<feature type="chain" id="PRO_5002173696" description="Lipoprotein" evidence="2">
    <location>
        <begin position="22"/>
        <end position="656"/>
    </location>
</feature>
<keyword evidence="4" id="KW-1185">Reference proteome</keyword>
<organism evidence="3 4">
    <name type="scientific">Vibrio mytili</name>
    <dbReference type="NCBI Taxonomy" id="50718"/>
    <lineage>
        <taxon>Bacteria</taxon>
        <taxon>Pseudomonadati</taxon>
        <taxon>Pseudomonadota</taxon>
        <taxon>Gammaproteobacteria</taxon>
        <taxon>Vibrionales</taxon>
        <taxon>Vibrionaceae</taxon>
        <taxon>Vibrio</taxon>
    </lineage>
</organism>
<sequence length="656" mass="69518">MKLINPKLVAVILPFALVACGSDSSSDSTDSTDSTESSQTGSTEVKGTVTAPGGSVAMLKHKTIFESILDDVFPSAYAAITGLEPVKGALVELIRIDDEGNQVGDVIATTSTSTTGDYTITVPEGVPLAGNLIVRISGNNGINLRAQVVEESVDISPISEFVLQKFIQSDTSLAELTTDSVVKLKGQVEEFNVAGSSDMTTMIAALENELGDFVDKQVASISTASSSAVEVSGDYRLIDMTIGLHDGSYGTYALNMYSSSANFDGDVDGNVEVLLTDNEGAWGYVHGDDVSNTYSSVYEPEVSEDETLSFTYDSNRIFTIENEFEEEIDDDFGWRSPPQTVKLHKVKDSNLVFSLSEFNSIRYETIDTDGDGVKDALDPEAYSGAEIERGILVLAEQPSNMSQSDLIGDFGRIYFGSSFNNNGYVEIETETNVLTFSGASTLDFSAPYYQRISRSGDYVSEVAEDEAVLGMSIVTDATGDIASVGGEPADGFVNADYNFMAVYGATGADGTDMSIESTLAVKLPSEAPALENKKYRLIFANTAMSGNTFELAHSGFNTTVEFESQSSATVKGPIAIVELPSFGAALESSKDSVSLTATTTVASNGATTLSVMDGDESLTLKGYFNETASLGIFTTTTATTGSDPYGLGLAILVEID</sequence>
<evidence type="ECO:0000256" key="2">
    <source>
        <dbReference type="SAM" id="SignalP"/>
    </source>
</evidence>
<evidence type="ECO:0000256" key="1">
    <source>
        <dbReference type="SAM" id="MobiDB-lite"/>
    </source>
</evidence>
<gene>
    <name evidence="3" type="ORF">SU60_13455</name>
</gene>
<feature type="signal peptide" evidence="2">
    <location>
        <begin position="1"/>
        <end position="21"/>
    </location>
</feature>
<accession>A0A0C3DGY1</accession>
<feature type="compositionally biased region" description="Low complexity" evidence="1">
    <location>
        <begin position="23"/>
        <end position="43"/>
    </location>
</feature>
<proteinExistence type="predicted"/>
<evidence type="ECO:0008006" key="5">
    <source>
        <dbReference type="Google" id="ProtNLM"/>
    </source>
</evidence>
<reference evidence="3 4" key="1">
    <citation type="submission" date="2015-01" db="EMBL/GenBank/DDBJ databases">
        <title>Draft genome of Vibrio mytili type strain CAIM 528.</title>
        <authorList>
            <person name="Gonzalez-Castillo A."/>
            <person name="Gomez-Gil B."/>
            <person name="Enciso-Ibarra J."/>
        </authorList>
    </citation>
    <scope>NUCLEOTIDE SEQUENCE [LARGE SCALE GENOMIC DNA]</scope>
    <source>
        <strain evidence="3 4">CAIM 528</strain>
    </source>
</reference>
<dbReference type="PROSITE" id="PS51257">
    <property type="entry name" value="PROKAR_LIPOPROTEIN"/>
    <property type="match status" value="1"/>
</dbReference>
<name>A0A0C3DGY1_9VIBR</name>
<evidence type="ECO:0000313" key="4">
    <source>
        <dbReference type="Proteomes" id="UP000031977"/>
    </source>
</evidence>
<evidence type="ECO:0000313" key="3">
    <source>
        <dbReference type="EMBL" id="KIN10604.1"/>
    </source>
</evidence>
<dbReference type="OrthoDB" id="6344911at2"/>
<dbReference type="RefSeq" id="WP_041155949.1">
    <property type="nucleotide sequence ID" value="NZ_CBCRVP010000002.1"/>
</dbReference>
<dbReference type="EMBL" id="JXOK01000049">
    <property type="protein sequence ID" value="KIN10604.1"/>
    <property type="molecule type" value="Genomic_DNA"/>
</dbReference>
<feature type="region of interest" description="Disordered" evidence="1">
    <location>
        <begin position="23"/>
        <end position="49"/>
    </location>
</feature>
<protein>
    <recommendedName>
        <fullName evidence="5">Lipoprotein</fullName>
    </recommendedName>
</protein>
<dbReference type="Proteomes" id="UP000031977">
    <property type="component" value="Unassembled WGS sequence"/>
</dbReference>
<comment type="caution">
    <text evidence="3">The sequence shown here is derived from an EMBL/GenBank/DDBJ whole genome shotgun (WGS) entry which is preliminary data.</text>
</comment>
<keyword evidence="2" id="KW-0732">Signal</keyword>
<dbReference type="AlphaFoldDB" id="A0A0C3DGY1"/>